<gene>
    <name evidence="2" type="ORF">THAOC_26332</name>
</gene>
<feature type="compositionally biased region" description="Basic and acidic residues" evidence="1">
    <location>
        <begin position="218"/>
        <end position="227"/>
    </location>
</feature>
<organism evidence="2 3">
    <name type="scientific">Thalassiosira oceanica</name>
    <name type="common">Marine diatom</name>
    <dbReference type="NCBI Taxonomy" id="159749"/>
    <lineage>
        <taxon>Eukaryota</taxon>
        <taxon>Sar</taxon>
        <taxon>Stramenopiles</taxon>
        <taxon>Ochrophyta</taxon>
        <taxon>Bacillariophyta</taxon>
        <taxon>Coscinodiscophyceae</taxon>
        <taxon>Thalassiosirophycidae</taxon>
        <taxon>Thalassiosirales</taxon>
        <taxon>Thalassiosiraceae</taxon>
        <taxon>Thalassiosira</taxon>
    </lineage>
</organism>
<evidence type="ECO:0000313" key="2">
    <source>
        <dbReference type="EMBL" id="EJK54108.1"/>
    </source>
</evidence>
<reference evidence="2 3" key="1">
    <citation type="journal article" date="2012" name="Genome Biol.">
        <title>Genome and low-iron response of an oceanic diatom adapted to chronic iron limitation.</title>
        <authorList>
            <person name="Lommer M."/>
            <person name="Specht M."/>
            <person name="Roy A.S."/>
            <person name="Kraemer L."/>
            <person name="Andreson R."/>
            <person name="Gutowska M.A."/>
            <person name="Wolf J."/>
            <person name="Bergner S.V."/>
            <person name="Schilhabel M.B."/>
            <person name="Klostermeier U.C."/>
            <person name="Beiko R.G."/>
            <person name="Rosenstiel P."/>
            <person name="Hippler M."/>
            <person name="Laroche J."/>
        </authorList>
    </citation>
    <scope>NUCLEOTIDE SEQUENCE [LARGE SCALE GENOMIC DNA]</scope>
    <source>
        <strain evidence="2 3">CCMP1005</strain>
    </source>
</reference>
<dbReference type="AlphaFoldDB" id="K0RK57"/>
<feature type="compositionally biased region" description="Basic and acidic residues" evidence="1">
    <location>
        <begin position="93"/>
        <end position="106"/>
    </location>
</feature>
<feature type="region of interest" description="Disordered" evidence="1">
    <location>
        <begin position="163"/>
        <end position="185"/>
    </location>
</feature>
<evidence type="ECO:0000256" key="1">
    <source>
        <dbReference type="SAM" id="MobiDB-lite"/>
    </source>
</evidence>
<keyword evidence="3" id="KW-1185">Reference proteome</keyword>
<comment type="caution">
    <text evidence="2">The sequence shown here is derived from an EMBL/GenBank/DDBJ whole genome shotgun (WGS) entry which is preliminary data.</text>
</comment>
<dbReference type="Proteomes" id="UP000266841">
    <property type="component" value="Unassembled WGS sequence"/>
</dbReference>
<proteinExistence type="predicted"/>
<accession>K0RK57</accession>
<dbReference type="EMBL" id="AGNL01036349">
    <property type="protein sequence ID" value="EJK54108.1"/>
    <property type="molecule type" value="Genomic_DNA"/>
</dbReference>
<evidence type="ECO:0000313" key="3">
    <source>
        <dbReference type="Proteomes" id="UP000266841"/>
    </source>
</evidence>
<feature type="region of interest" description="Disordered" evidence="1">
    <location>
        <begin position="206"/>
        <end position="227"/>
    </location>
</feature>
<name>K0RK57_THAOC</name>
<sequence>MAPCFSSRALLPTPSKPDGLQHKLCETLACFFVGTGSNPASSKCPIGLESGSIESPWPGDHGNGLPNGQGRPAKRVLIENSALASVRKCPSSAKRDPTGPDPDHPRIVSCGRTRRGPRNRLKSSFLESSRRSLQAALNRRIQGRRGWELGRLERHAACWRAAAMSKDRRSSPGGLAKKKTRGMMAAASRKTLGVLRRVLKRTLGVLRRRQGRAETTPEGERVVRGPR</sequence>
<protein>
    <submittedName>
        <fullName evidence="2">Uncharacterized protein</fullName>
    </submittedName>
</protein>
<feature type="region of interest" description="Disordered" evidence="1">
    <location>
        <begin position="85"/>
        <end position="119"/>
    </location>
</feature>
<feature type="non-terminal residue" evidence="2">
    <location>
        <position position="227"/>
    </location>
</feature>